<reference evidence="3 4" key="1">
    <citation type="submission" date="2016-07" db="EMBL/GenBank/DDBJ databases">
        <title>Pervasive Adenine N6-methylation of Active Genes in Fungi.</title>
        <authorList>
            <consortium name="DOE Joint Genome Institute"/>
            <person name="Mondo S.J."/>
            <person name="Dannebaum R.O."/>
            <person name="Kuo R.C."/>
            <person name="Labutti K."/>
            <person name="Haridas S."/>
            <person name="Kuo A."/>
            <person name="Salamov A."/>
            <person name="Ahrendt S.R."/>
            <person name="Lipzen A."/>
            <person name="Sullivan W."/>
            <person name="Andreopoulos W.B."/>
            <person name="Clum A."/>
            <person name="Lindquist E."/>
            <person name="Daum C."/>
            <person name="Ramamoorthy G.K."/>
            <person name="Gryganskyi A."/>
            <person name="Culley D."/>
            <person name="Magnuson J.K."/>
            <person name="James T.Y."/>
            <person name="O'Malley M.A."/>
            <person name="Stajich J.E."/>
            <person name="Spatafora J.W."/>
            <person name="Visel A."/>
            <person name="Grigoriev I.V."/>
        </authorList>
    </citation>
    <scope>NUCLEOTIDE SEQUENCE [LARGE SCALE GENOMIC DNA]</scope>
    <source>
        <strain evidence="3 4">CBS 931.73</strain>
    </source>
</reference>
<dbReference type="InParanoid" id="A0A1Y1XRP9"/>
<sequence length="124" mass="14474">LLNGYPAQRDVFHRGVFVSHGGGRSCEVVDGRGGRRFRLASSQRRSDPGVRSLFNAMWRKSPLIAILGDKYQLTDFEIPHPYCVLGWFSITHAWAELEDIEDGSEYVRYKFRFERLKNQDPPWW</sequence>
<feature type="domain" description="YDG" evidence="2">
    <location>
        <begin position="1"/>
        <end position="115"/>
    </location>
</feature>
<dbReference type="OrthoDB" id="2163491at2759"/>
<dbReference type="AlphaFoldDB" id="A0A1Y1XRP9"/>
<evidence type="ECO:0000313" key="3">
    <source>
        <dbReference type="EMBL" id="ORX88407.1"/>
    </source>
</evidence>
<evidence type="ECO:0000256" key="1">
    <source>
        <dbReference type="PROSITE-ProRule" id="PRU00358"/>
    </source>
</evidence>
<evidence type="ECO:0000313" key="4">
    <source>
        <dbReference type="Proteomes" id="UP000193498"/>
    </source>
</evidence>
<feature type="non-terminal residue" evidence="3">
    <location>
        <position position="124"/>
    </location>
</feature>
<feature type="non-terminal residue" evidence="3">
    <location>
        <position position="1"/>
    </location>
</feature>
<organism evidence="3 4">
    <name type="scientific">Basidiobolus meristosporus CBS 931.73</name>
    <dbReference type="NCBI Taxonomy" id="1314790"/>
    <lineage>
        <taxon>Eukaryota</taxon>
        <taxon>Fungi</taxon>
        <taxon>Fungi incertae sedis</taxon>
        <taxon>Zoopagomycota</taxon>
        <taxon>Entomophthoromycotina</taxon>
        <taxon>Basidiobolomycetes</taxon>
        <taxon>Basidiobolales</taxon>
        <taxon>Basidiobolaceae</taxon>
        <taxon>Basidiobolus</taxon>
    </lineage>
</organism>
<dbReference type="InterPro" id="IPR003105">
    <property type="entry name" value="SRA_YDG"/>
</dbReference>
<keyword evidence="1" id="KW-0539">Nucleus</keyword>
<dbReference type="Proteomes" id="UP000193498">
    <property type="component" value="Unassembled WGS sequence"/>
</dbReference>
<proteinExistence type="predicted"/>
<name>A0A1Y1XRP9_9FUNG</name>
<comment type="caution">
    <text evidence="3">The sequence shown here is derived from an EMBL/GenBank/DDBJ whole genome shotgun (WGS) entry which is preliminary data.</text>
</comment>
<evidence type="ECO:0000259" key="2">
    <source>
        <dbReference type="PROSITE" id="PS51015"/>
    </source>
</evidence>
<comment type="subcellular location">
    <subcellularLocation>
        <location evidence="1">Nucleus</location>
    </subcellularLocation>
</comment>
<gene>
    <name evidence="3" type="ORF">K493DRAFT_180229</name>
</gene>
<dbReference type="STRING" id="1314790.A0A1Y1XRP9"/>
<dbReference type="EMBL" id="MCFE01000531">
    <property type="protein sequence ID" value="ORX88407.1"/>
    <property type="molecule type" value="Genomic_DNA"/>
</dbReference>
<protein>
    <recommendedName>
        <fullName evidence="2">YDG domain-containing protein</fullName>
    </recommendedName>
</protein>
<dbReference type="PROSITE" id="PS51015">
    <property type="entry name" value="YDG"/>
    <property type="match status" value="1"/>
</dbReference>
<accession>A0A1Y1XRP9</accession>
<keyword evidence="4" id="KW-1185">Reference proteome</keyword>
<dbReference type="GO" id="GO:0005634">
    <property type="term" value="C:nucleus"/>
    <property type="evidence" value="ECO:0007669"/>
    <property type="project" value="UniProtKB-SubCell"/>
</dbReference>